<evidence type="ECO:0000313" key="2">
    <source>
        <dbReference type="EMBL" id="AFQ50023.1"/>
    </source>
</evidence>
<protein>
    <recommendedName>
        <fullName evidence="4">DUF1120 domain-containing protein</fullName>
    </recommendedName>
</protein>
<proteinExistence type="predicted"/>
<feature type="chain" id="PRO_5040928223" description="DUF1120 domain-containing protein" evidence="1">
    <location>
        <begin position="25"/>
        <end position="207"/>
    </location>
</feature>
<reference evidence="2 3" key="1">
    <citation type="journal article" date="2012" name="J. Bacteriol.">
        <title>Complete Genome Sequence of Burkholderia sp. Strain GG4, a Betaproteobacterium That Reduces 3-Oxo-N-Acylhomoserine Lactones and Produces Different N-Acylhomoserine Lactones.</title>
        <authorList>
            <person name="Hong K.W."/>
            <person name="Koh C.L."/>
            <person name="Sam C.K."/>
            <person name="Yin W.F."/>
            <person name="Chan K.G."/>
        </authorList>
    </citation>
    <scope>NUCLEOTIDE SEQUENCE [LARGE SCALE GENOMIC DNA]</scope>
    <source>
        <strain evidence="2 3">GG4</strain>
    </source>
</reference>
<evidence type="ECO:0000256" key="1">
    <source>
        <dbReference type="SAM" id="SignalP"/>
    </source>
</evidence>
<gene>
    <name evidence="2" type="ORF">GEM_3633</name>
</gene>
<sequence>MSLKQWIVLSVLACTLSSAGVTLAADLSVNGHIRTDGACSMALGNGGVIDFGTLSRQKHFPAPEVVVSRDVTLTLNCQRPTKVGVNVIDNRKGTGSENMPWNFGLGNPAIGYYDIVPGRAQIDGRDGVQIWRRNNGSTNWGDKGAFYHWRGERGTTLSWDVSGPQVEPMAFKTLTTRLELQLFPKYHSAFTDELEFDGSATLELVYL</sequence>
<dbReference type="KEGG" id="bct:GEM_3633"/>
<dbReference type="InterPro" id="IPR010546">
    <property type="entry name" value="DUF1120"/>
</dbReference>
<organism evidence="2 3">
    <name type="scientific">Burkholderia cepacia GG4</name>
    <dbReference type="NCBI Taxonomy" id="1009846"/>
    <lineage>
        <taxon>Bacteria</taxon>
        <taxon>Pseudomonadati</taxon>
        <taxon>Pseudomonadota</taxon>
        <taxon>Betaproteobacteria</taxon>
        <taxon>Burkholderiales</taxon>
        <taxon>Burkholderiaceae</taxon>
        <taxon>Burkholderia</taxon>
        <taxon>Burkholderia cepacia complex</taxon>
    </lineage>
</organism>
<name>A0A9W3K3D1_BURCE</name>
<feature type="signal peptide" evidence="1">
    <location>
        <begin position="1"/>
        <end position="24"/>
    </location>
</feature>
<dbReference type="RefSeq" id="WP_014898795.1">
    <property type="nucleotide sequence ID" value="NC_018514.1"/>
</dbReference>
<keyword evidence="1" id="KW-0732">Signal</keyword>
<evidence type="ECO:0000313" key="3">
    <source>
        <dbReference type="Proteomes" id="UP000032866"/>
    </source>
</evidence>
<dbReference type="Pfam" id="PF06551">
    <property type="entry name" value="DUF1120"/>
    <property type="match status" value="1"/>
</dbReference>
<dbReference type="AlphaFoldDB" id="A0A9W3K3D1"/>
<accession>A0A9W3K3D1</accession>
<dbReference type="EMBL" id="CP003775">
    <property type="protein sequence ID" value="AFQ50023.1"/>
    <property type="molecule type" value="Genomic_DNA"/>
</dbReference>
<evidence type="ECO:0008006" key="4">
    <source>
        <dbReference type="Google" id="ProtNLM"/>
    </source>
</evidence>
<dbReference type="Proteomes" id="UP000032866">
    <property type="component" value="Chromosome 2"/>
</dbReference>